<dbReference type="AlphaFoldDB" id="A0A1S9N0Y3"/>
<keyword evidence="4" id="KW-0274">FAD</keyword>
<evidence type="ECO:0000256" key="3">
    <source>
        <dbReference type="ARBA" id="ARBA00022630"/>
    </source>
</evidence>
<dbReference type="Gene3D" id="3.30.43.10">
    <property type="entry name" value="Uridine Diphospho-n-acetylenolpyruvylglucosamine Reductase, domain 2"/>
    <property type="match status" value="1"/>
</dbReference>
<keyword evidence="3" id="KW-0285">Flavoprotein</keyword>
<dbReference type="InterPro" id="IPR016166">
    <property type="entry name" value="FAD-bd_PCMH"/>
</dbReference>
<reference evidence="7 8" key="1">
    <citation type="submission" date="2017-02" db="EMBL/GenBank/DDBJ databases">
        <title>Genome sequence of Clostridium beijerinckii Br21.</title>
        <authorList>
            <person name="Fonseca B.C."/>
            <person name="Guazzaroni M.E."/>
            <person name="Riano-Pachon D.M."/>
            <person name="Reginatto V."/>
        </authorList>
    </citation>
    <scope>NUCLEOTIDE SEQUENCE [LARGE SCALE GENOMIC DNA]</scope>
    <source>
        <strain evidence="7 8">Br21</strain>
    </source>
</reference>
<dbReference type="GO" id="GO:0016491">
    <property type="term" value="F:oxidoreductase activity"/>
    <property type="evidence" value="ECO:0007669"/>
    <property type="project" value="UniProtKB-KW"/>
</dbReference>
<dbReference type="InterPro" id="IPR006094">
    <property type="entry name" value="Oxid_FAD_bind_N"/>
</dbReference>
<dbReference type="InterPro" id="IPR036318">
    <property type="entry name" value="FAD-bd_PCMH-like_sf"/>
</dbReference>
<evidence type="ECO:0000313" key="7">
    <source>
        <dbReference type="EMBL" id="OOP71196.1"/>
    </source>
</evidence>
<dbReference type="Pfam" id="PF08031">
    <property type="entry name" value="BBE"/>
    <property type="match status" value="1"/>
</dbReference>
<accession>A0A1S9N0Y3</accession>
<dbReference type="SUPFAM" id="SSF56176">
    <property type="entry name" value="FAD-binding/transporter-associated domain-like"/>
    <property type="match status" value="1"/>
</dbReference>
<keyword evidence="5" id="KW-0560">Oxidoreductase</keyword>
<dbReference type="GO" id="GO:0071949">
    <property type="term" value="F:FAD binding"/>
    <property type="evidence" value="ECO:0007669"/>
    <property type="project" value="InterPro"/>
</dbReference>
<evidence type="ECO:0000256" key="2">
    <source>
        <dbReference type="ARBA" id="ARBA00005466"/>
    </source>
</evidence>
<dbReference type="SUPFAM" id="SSF55103">
    <property type="entry name" value="FAD-linked oxidases, C-terminal domain"/>
    <property type="match status" value="1"/>
</dbReference>
<evidence type="ECO:0000256" key="5">
    <source>
        <dbReference type="ARBA" id="ARBA00023002"/>
    </source>
</evidence>
<dbReference type="Gene3D" id="3.30.465.10">
    <property type="match status" value="1"/>
</dbReference>
<organism evidence="7 8">
    <name type="scientific">Clostridium beijerinckii</name>
    <name type="common">Clostridium MP</name>
    <dbReference type="NCBI Taxonomy" id="1520"/>
    <lineage>
        <taxon>Bacteria</taxon>
        <taxon>Bacillati</taxon>
        <taxon>Bacillota</taxon>
        <taxon>Clostridia</taxon>
        <taxon>Eubacteriales</taxon>
        <taxon>Clostridiaceae</taxon>
        <taxon>Clostridium</taxon>
    </lineage>
</organism>
<comment type="caution">
    <text evidence="7">The sequence shown here is derived from an EMBL/GenBank/DDBJ whole genome shotgun (WGS) entry which is preliminary data.</text>
</comment>
<dbReference type="EMBL" id="MWMH01000010">
    <property type="protein sequence ID" value="OOP71196.1"/>
    <property type="molecule type" value="Genomic_DNA"/>
</dbReference>
<dbReference type="InterPro" id="IPR016164">
    <property type="entry name" value="FAD-linked_Oxase-like_C"/>
</dbReference>
<dbReference type="RefSeq" id="WP_078117272.1">
    <property type="nucleotide sequence ID" value="NZ_JAEVFY010000059.1"/>
</dbReference>
<dbReference type="PROSITE" id="PS51387">
    <property type="entry name" value="FAD_PCMH"/>
    <property type="match status" value="1"/>
</dbReference>
<dbReference type="PANTHER" id="PTHR42973">
    <property type="entry name" value="BINDING OXIDOREDUCTASE, PUTATIVE (AFU_ORTHOLOGUE AFUA_1G17690)-RELATED"/>
    <property type="match status" value="1"/>
</dbReference>
<evidence type="ECO:0000256" key="4">
    <source>
        <dbReference type="ARBA" id="ARBA00022827"/>
    </source>
</evidence>
<comment type="similarity">
    <text evidence="2">Belongs to the oxygen-dependent FAD-linked oxidoreductase family.</text>
</comment>
<dbReference type="InterPro" id="IPR016169">
    <property type="entry name" value="FAD-bd_PCMH_sub2"/>
</dbReference>
<dbReference type="Pfam" id="PF01565">
    <property type="entry name" value="FAD_binding_4"/>
    <property type="match status" value="1"/>
</dbReference>
<dbReference type="InterPro" id="IPR016167">
    <property type="entry name" value="FAD-bd_PCMH_sub1"/>
</dbReference>
<dbReference type="InterPro" id="IPR012951">
    <property type="entry name" value="BBE"/>
</dbReference>
<dbReference type="PANTHER" id="PTHR42973:SF39">
    <property type="entry name" value="FAD-BINDING PCMH-TYPE DOMAIN-CONTAINING PROTEIN"/>
    <property type="match status" value="1"/>
</dbReference>
<comment type="cofactor">
    <cofactor evidence="1">
        <name>FAD</name>
        <dbReference type="ChEBI" id="CHEBI:57692"/>
    </cofactor>
</comment>
<dbReference type="InterPro" id="IPR050416">
    <property type="entry name" value="FAD-linked_Oxidoreductase"/>
</dbReference>
<evidence type="ECO:0000256" key="1">
    <source>
        <dbReference type="ARBA" id="ARBA00001974"/>
    </source>
</evidence>
<feature type="domain" description="FAD-binding PCMH-type" evidence="6">
    <location>
        <begin position="30"/>
        <end position="202"/>
    </location>
</feature>
<name>A0A1S9N0Y3_CLOBE</name>
<evidence type="ECO:0000259" key="6">
    <source>
        <dbReference type="PROSITE" id="PS51387"/>
    </source>
</evidence>
<dbReference type="Gene3D" id="3.40.462.20">
    <property type="match status" value="1"/>
</dbReference>
<proteinExistence type="inferred from homology"/>
<evidence type="ECO:0000313" key="8">
    <source>
        <dbReference type="Proteomes" id="UP000190959"/>
    </source>
</evidence>
<gene>
    <name evidence="7" type="ORF">CBEIBR21_23305</name>
</gene>
<dbReference type="Proteomes" id="UP000190959">
    <property type="component" value="Unassembled WGS sequence"/>
</dbReference>
<sequence length="458" mass="51558">MKCKTKLTGKVIRPNDPEYREARMNWNPFTNAFPSVFVFARNNKDVENAVKWARENDVPIRMRSGRHALAKDFSQTNGGIVIDTGLMKRVKVDKANLIATVEAGIRVGVLVRMLAKEGFLAPFGDSSTVGIGGISTGGGITAIQRTAGVISDNILAATIVNADGEIMHVSEKENPDLLWAIRGGGGGNFGIITSYTFRIRRAPAEVGIFQIIWPWEQLDEVIDAWQRWSPFVDVRLGTILEIYSKANGLLRSQGLFLGTKAELKKLIRPLIEVGCPLKVLVDGVTLSEAIDFWAPNEPLFDEQKSTWSSAWVEQTLPEEGIEAIRSFLEKAKGSESNFFFLNSGGAMNSVNPKDTAFFWRNTKYYLEWDASWIEKGEARENIMLVEKTRARLQPYITGSYVNVPDLCIKDYGHEYYGDNFARLRRIKAKYDPENVFNFIQSIPPARNCDCDYDYRNER</sequence>
<protein>
    <submittedName>
        <fullName evidence="7">FAD-binding protein</fullName>
    </submittedName>
</protein>